<reference evidence="6 7" key="1">
    <citation type="submission" date="2018-11" db="EMBL/GenBank/DDBJ databases">
        <title>Genome sequence of Apiotrichum porosum DSM 27194.</title>
        <authorList>
            <person name="Aliyu H."/>
            <person name="Gorte O."/>
            <person name="Ochsenreither K."/>
        </authorList>
    </citation>
    <scope>NUCLEOTIDE SEQUENCE [LARGE SCALE GENOMIC DNA]</scope>
    <source>
        <strain evidence="6 7">DSM 27194</strain>
    </source>
</reference>
<comment type="cofactor">
    <cofactor evidence="2">
        <name>Fe cation</name>
        <dbReference type="ChEBI" id="CHEBI:24875"/>
    </cofactor>
    <text evidence="2">Binds 1 Fe cation per subunit.</text>
</comment>
<dbReference type="Pfam" id="PF05726">
    <property type="entry name" value="Pirin_C"/>
    <property type="match status" value="1"/>
</dbReference>
<name>A0A427XKL1_9TREE</name>
<sequence length="360" mass="39815">MNPVTKHLGRVVDLGHPWRGVGPFIFVVHHRDTYPKGEANLGPDPSLLKGRNIGMDMSNDLGTGWNMYHGKTVPGFPAHPHRGFETVSVCMEGYVDHADSTGAGARYGAGDTQWVTTGRGVSHSEMFPLVHKDKGNTFELYQVWLNLPSAKKLSPPEFWMLWKEKTPIVRRENNYGVATVRVMAGKFDNVEPAPPPVNSYAADPESDVAIWLIEMEPRSSIKLPACNLDTTQRLLYVHQPGAVVDISGTAVSDNNGFLQEAPKERLTITNGPKPARILVLQGVDIGEPVAQHGPFVMNTQKELEEGFAEYRRTQFGGWPWPSDQPIYPATDPRFAKHGDGKTELPEGRDAIAKPFVYTKA</sequence>
<gene>
    <name evidence="6" type="ORF">EHS24_001363</name>
</gene>
<keyword evidence="7" id="KW-1185">Reference proteome</keyword>
<evidence type="ECO:0000256" key="2">
    <source>
        <dbReference type="PIRSR" id="PIRSR006232-1"/>
    </source>
</evidence>
<dbReference type="STRING" id="105984.A0A427XKL1"/>
<evidence type="ECO:0000313" key="6">
    <source>
        <dbReference type="EMBL" id="RSH79322.1"/>
    </source>
</evidence>
<dbReference type="GeneID" id="39585906"/>
<dbReference type="AlphaFoldDB" id="A0A427XKL1"/>
<keyword evidence="2" id="KW-0479">Metal-binding</keyword>
<comment type="similarity">
    <text evidence="1 3">Belongs to the pirin family.</text>
</comment>
<feature type="binding site" evidence="2">
    <location>
        <position position="81"/>
    </location>
    <ligand>
        <name>Fe cation</name>
        <dbReference type="ChEBI" id="CHEBI:24875"/>
    </ligand>
</feature>
<dbReference type="InterPro" id="IPR003829">
    <property type="entry name" value="Pirin_N_dom"/>
</dbReference>
<dbReference type="RefSeq" id="XP_028474469.1">
    <property type="nucleotide sequence ID" value="XM_028617162.1"/>
</dbReference>
<dbReference type="InterPro" id="IPR014710">
    <property type="entry name" value="RmlC-like_jellyroll"/>
</dbReference>
<dbReference type="GO" id="GO:0046872">
    <property type="term" value="F:metal ion binding"/>
    <property type="evidence" value="ECO:0007669"/>
    <property type="project" value="UniProtKB-KW"/>
</dbReference>
<feature type="binding site" evidence="2">
    <location>
        <position position="79"/>
    </location>
    <ligand>
        <name>Fe cation</name>
        <dbReference type="ChEBI" id="CHEBI:24875"/>
    </ligand>
</feature>
<dbReference type="Pfam" id="PF02678">
    <property type="entry name" value="Pirin"/>
    <property type="match status" value="1"/>
</dbReference>
<evidence type="ECO:0000259" key="5">
    <source>
        <dbReference type="Pfam" id="PF05726"/>
    </source>
</evidence>
<evidence type="ECO:0008006" key="8">
    <source>
        <dbReference type="Google" id="ProtNLM"/>
    </source>
</evidence>
<evidence type="ECO:0000313" key="7">
    <source>
        <dbReference type="Proteomes" id="UP000279236"/>
    </source>
</evidence>
<dbReference type="SUPFAM" id="SSF51182">
    <property type="entry name" value="RmlC-like cupins"/>
    <property type="match status" value="1"/>
</dbReference>
<dbReference type="InterPro" id="IPR011051">
    <property type="entry name" value="RmlC_Cupin_sf"/>
</dbReference>
<dbReference type="Proteomes" id="UP000279236">
    <property type="component" value="Unassembled WGS sequence"/>
</dbReference>
<evidence type="ECO:0000256" key="3">
    <source>
        <dbReference type="RuleBase" id="RU003457"/>
    </source>
</evidence>
<feature type="binding site" evidence="2">
    <location>
        <position position="123"/>
    </location>
    <ligand>
        <name>Fe cation</name>
        <dbReference type="ChEBI" id="CHEBI:24875"/>
    </ligand>
</feature>
<feature type="binding site" evidence="2">
    <location>
        <position position="125"/>
    </location>
    <ligand>
        <name>Fe cation</name>
        <dbReference type="ChEBI" id="CHEBI:24875"/>
    </ligand>
</feature>
<feature type="domain" description="Pirin C-terminal" evidence="5">
    <location>
        <begin position="213"/>
        <end position="316"/>
    </location>
</feature>
<dbReference type="EMBL" id="RSCE01000010">
    <property type="protein sequence ID" value="RSH79322.1"/>
    <property type="molecule type" value="Genomic_DNA"/>
</dbReference>
<keyword evidence="2" id="KW-0408">Iron</keyword>
<comment type="caution">
    <text evidence="6">The sequence shown here is derived from an EMBL/GenBank/DDBJ whole genome shotgun (WGS) entry which is preliminary data.</text>
</comment>
<dbReference type="Gene3D" id="2.60.120.10">
    <property type="entry name" value="Jelly Rolls"/>
    <property type="match status" value="2"/>
</dbReference>
<accession>A0A427XKL1</accession>
<proteinExistence type="inferred from homology"/>
<dbReference type="PANTHER" id="PTHR13903:SF8">
    <property type="entry name" value="PIRIN"/>
    <property type="match status" value="1"/>
</dbReference>
<protein>
    <recommendedName>
        <fullName evidence="8">Pirin</fullName>
    </recommendedName>
</protein>
<dbReference type="InterPro" id="IPR012093">
    <property type="entry name" value="Pirin"/>
</dbReference>
<dbReference type="PANTHER" id="PTHR13903">
    <property type="entry name" value="PIRIN-RELATED"/>
    <property type="match status" value="1"/>
</dbReference>
<dbReference type="OrthoDB" id="198735at2759"/>
<evidence type="ECO:0000256" key="1">
    <source>
        <dbReference type="ARBA" id="ARBA00008416"/>
    </source>
</evidence>
<evidence type="ECO:0000259" key="4">
    <source>
        <dbReference type="Pfam" id="PF02678"/>
    </source>
</evidence>
<organism evidence="6 7">
    <name type="scientific">Apiotrichum porosum</name>
    <dbReference type="NCBI Taxonomy" id="105984"/>
    <lineage>
        <taxon>Eukaryota</taxon>
        <taxon>Fungi</taxon>
        <taxon>Dikarya</taxon>
        <taxon>Basidiomycota</taxon>
        <taxon>Agaricomycotina</taxon>
        <taxon>Tremellomycetes</taxon>
        <taxon>Trichosporonales</taxon>
        <taxon>Trichosporonaceae</taxon>
        <taxon>Apiotrichum</taxon>
    </lineage>
</organism>
<dbReference type="InterPro" id="IPR008778">
    <property type="entry name" value="Pirin_C_dom"/>
</dbReference>
<feature type="domain" description="Pirin N-terminal" evidence="4">
    <location>
        <begin position="71"/>
        <end position="145"/>
    </location>
</feature>